<name>A0A7V4WK47_9BACT</name>
<accession>A0A7V4WK47</accession>
<protein>
    <submittedName>
        <fullName evidence="1">Uncharacterized protein</fullName>
    </submittedName>
</protein>
<dbReference type="PANTHER" id="PTHR37835">
    <property type="entry name" value="ALPHA-CLOSTRIPAIN"/>
    <property type="match status" value="1"/>
</dbReference>
<dbReference type="InterPro" id="IPR005077">
    <property type="entry name" value="Peptidase_C11"/>
</dbReference>
<dbReference type="Pfam" id="PF03415">
    <property type="entry name" value="Peptidase_C11"/>
    <property type="match status" value="1"/>
</dbReference>
<dbReference type="AlphaFoldDB" id="A0A7V4WK47"/>
<organism evidence="1">
    <name type="scientific">Candidatus Caldatribacterium saccharofermentans</name>
    <dbReference type="NCBI Taxonomy" id="1454753"/>
    <lineage>
        <taxon>Bacteria</taxon>
        <taxon>Pseudomonadati</taxon>
        <taxon>Atribacterota</taxon>
        <taxon>Atribacteria</taxon>
        <taxon>Atribacterales</taxon>
        <taxon>Candidatus Caldatribacteriaceae</taxon>
        <taxon>Candidatus Caldatribacterium</taxon>
    </lineage>
</organism>
<evidence type="ECO:0000313" key="1">
    <source>
        <dbReference type="EMBL" id="HGY39005.1"/>
    </source>
</evidence>
<dbReference type="EMBL" id="DTIY01000028">
    <property type="protein sequence ID" value="HGY39005.1"/>
    <property type="molecule type" value="Genomic_DNA"/>
</dbReference>
<sequence length="480" mass="53680">MSTGELISALNGVPRKVDVLAFDACLMQMVEVAYEITSRVPSVKCLDYLVASEEVMWTAWSEEGIRSGLPYHTILADLVANPSMSPLSLVRIMVSRYQGYWSSFSRVTLSAVDLSRFRSSAQSVLDNFATVLRQSPYREQIFGAASSAQAYDPGGDYQYRDLYDFASKVQSVPGCGSAAQQVMQFVQSVVVAEWHSGDLPGSHGISIYLPTGRDDISPKYSSLAFAQGTQWDEFLTAQQFLERVRIAWIYTETSVYSSRALPQGLQIPGTDLVIPEHTHIYTQRVRGNNEVWKGIVVLFYPYPGASRYNLYRRVDNGPFELWMFWNNPPQEAGLLGFGDSGVQENHTYTYYITASVGNAETPPSESVSLRPVFLPPIHLVNPPDGATISSPPTFSWNIAGNVNTPLVLTYLDVYDVTSGRYSWWYGVEGVITQVPYNCDGTASPLKKNHEYAWWVTLFGYDSSGKLVSISWSDEWHFSYQ</sequence>
<dbReference type="PANTHER" id="PTHR37835:SF1">
    <property type="entry name" value="ALPHA-CLOSTRIPAIN"/>
    <property type="match status" value="1"/>
</dbReference>
<dbReference type="Gene3D" id="2.60.40.10">
    <property type="entry name" value="Immunoglobulins"/>
    <property type="match status" value="1"/>
</dbReference>
<dbReference type="InterPro" id="IPR013783">
    <property type="entry name" value="Ig-like_fold"/>
</dbReference>
<comment type="caution">
    <text evidence="1">The sequence shown here is derived from an EMBL/GenBank/DDBJ whole genome shotgun (WGS) entry which is preliminary data.</text>
</comment>
<proteinExistence type="predicted"/>
<reference evidence="1" key="1">
    <citation type="journal article" date="2020" name="mSystems">
        <title>Genome- and Community-Level Interaction Insights into Carbon Utilization and Element Cycling Functions of Hydrothermarchaeota in Hydrothermal Sediment.</title>
        <authorList>
            <person name="Zhou Z."/>
            <person name="Liu Y."/>
            <person name="Xu W."/>
            <person name="Pan J."/>
            <person name="Luo Z.H."/>
            <person name="Li M."/>
        </authorList>
    </citation>
    <scope>NUCLEOTIDE SEQUENCE [LARGE SCALE GENOMIC DNA]</scope>
    <source>
        <strain evidence="1">SpSt-82</strain>
    </source>
</reference>
<gene>
    <name evidence="1" type="ORF">ENW11_04260</name>
</gene>